<dbReference type="AlphaFoldDB" id="A0A427YWZ5"/>
<dbReference type="Proteomes" id="UP000279259">
    <property type="component" value="Unassembled WGS sequence"/>
</dbReference>
<keyword evidence="3" id="KW-1185">Reference proteome</keyword>
<organism evidence="2 3">
    <name type="scientific">Saitozyma podzolica</name>
    <dbReference type="NCBI Taxonomy" id="1890683"/>
    <lineage>
        <taxon>Eukaryota</taxon>
        <taxon>Fungi</taxon>
        <taxon>Dikarya</taxon>
        <taxon>Basidiomycota</taxon>
        <taxon>Agaricomycotina</taxon>
        <taxon>Tremellomycetes</taxon>
        <taxon>Tremellales</taxon>
        <taxon>Trimorphomycetaceae</taxon>
        <taxon>Saitozyma</taxon>
    </lineage>
</organism>
<feature type="region of interest" description="Disordered" evidence="1">
    <location>
        <begin position="261"/>
        <end position="282"/>
    </location>
</feature>
<name>A0A427YWZ5_9TREE</name>
<feature type="compositionally biased region" description="Polar residues" evidence="1">
    <location>
        <begin position="34"/>
        <end position="47"/>
    </location>
</feature>
<feature type="region of interest" description="Disordered" evidence="1">
    <location>
        <begin position="1"/>
        <end position="57"/>
    </location>
</feature>
<reference evidence="2 3" key="1">
    <citation type="submission" date="2018-11" db="EMBL/GenBank/DDBJ databases">
        <title>Genome sequence of Saitozyma podzolica DSM 27192.</title>
        <authorList>
            <person name="Aliyu H."/>
            <person name="Gorte O."/>
            <person name="Ochsenreither K."/>
        </authorList>
    </citation>
    <scope>NUCLEOTIDE SEQUENCE [LARGE SCALE GENOMIC DNA]</scope>
    <source>
        <strain evidence="2 3">DSM 27192</strain>
    </source>
</reference>
<dbReference type="OrthoDB" id="10412910at2759"/>
<comment type="caution">
    <text evidence="2">The sequence shown here is derived from an EMBL/GenBank/DDBJ whole genome shotgun (WGS) entry which is preliminary data.</text>
</comment>
<evidence type="ECO:0000313" key="3">
    <source>
        <dbReference type="Proteomes" id="UP000279259"/>
    </source>
</evidence>
<protein>
    <submittedName>
        <fullName evidence="2">Uncharacterized protein</fullName>
    </submittedName>
</protein>
<evidence type="ECO:0000313" key="2">
    <source>
        <dbReference type="EMBL" id="RSH95586.1"/>
    </source>
</evidence>
<dbReference type="EMBL" id="RSCD01000001">
    <property type="protein sequence ID" value="RSH95586.1"/>
    <property type="molecule type" value="Genomic_DNA"/>
</dbReference>
<evidence type="ECO:0000256" key="1">
    <source>
        <dbReference type="SAM" id="MobiDB-lite"/>
    </source>
</evidence>
<gene>
    <name evidence="2" type="ORF">EHS25_000678</name>
</gene>
<sequence>MSKPDTNPDSEGFIASQHPESNVTINVGGKDASDSASDALTQTTTKSESNDVSEDHKTKAVTLTDFLSSLNGHLQEVYRRMGVHVSPYSTPDNSYLGVKFSYRQVERTLDSDPTTSEDSGVPTGADGSGEESRSAGGARVTGREIPSEDIRRKMAEMASGISTDDDHLNALLAGYPWISEEDALNLKRQGAAFEILKSGLESMGMKVEVDDGNLHLKTTTGRLPQYASLARLHGLLADCADLMVVLSNEVEVEVEVLDQSDVQGAEEPEGQNKGQGHSCVVI</sequence>
<proteinExistence type="predicted"/>
<accession>A0A427YWZ5</accession>
<feature type="region of interest" description="Disordered" evidence="1">
    <location>
        <begin position="108"/>
        <end position="147"/>
    </location>
</feature>